<dbReference type="GO" id="GO:0046933">
    <property type="term" value="F:proton-transporting ATP synthase activity, rotational mechanism"/>
    <property type="evidence" value="ECO:0007669"/>
    <property type="project" value="UniProtKB-UniRule"/>
</dbReference>
<dbReference type="KEGG" id="mdu:MDUV_03390"/>
<dbReference type="PRINTS" id="PR00126">
    <property type="entry name" value="ATPASEGAMMA"/>
</dbReference>
<dbReference type="GO" id="GO:0045259">
    <property type="term" value="C:proton-transporting ATP synthase complex"/>
    <property type="evidence" value="ECO:0007669"/>
    <property type="project" value="UniProtKB-KW"/>
</dbReference>
<dbReference type="Pfam" id="PF00231">
    <property type="entry name" value="ATP-synt"/>
    <property type="match status" value="1"/>
</dbReference>
<protein>
    <recommendedName>
        <fullName evidence="10">ATP synthase gamma chain</fullName>
    </recommendedName>
    <alternativeName>
        <fullName evidence="10">ATP synthase F1 sector gamma subunit</fullName>
    </alternativeName>
    <alternativeName>
        <fullName evidence="10">F-ATPase gamma subunit</fullName>
    </alternativeName>
</protein>
<dbReference type="Gene3D" id="1.10.287.80">
    <property type="entry name" value="ATP synthase, gamma subunit, helix hairpin domain"/>
    <property type="match status" value="1"/>
</dbReference>
<reference evidence="11 12" key="1">
    <citation type="journal article" date="2019" name="Emerg. Microbes Infect.">
        <title>Comprehensive subspecies identification of 175 nontuberculous mycobacteria species based on 7547 genomic profiles.</title>
        <authorList>
            <person name="Matsumoto Y."/>
            <person name="Kinjo T."/>
            <person name="Motooka D."/>
            <person name="Nabeya D."/>
            <person name="Jung N."/>
            <person name="Uechi K."/>
            <person name="Horii T."/>
            <person name="Iida T."/>
            <person name="Fujita J."/>
            <person name="Nakamura S."/>
        </authorList>
    </citation>
    <scope>NUCLEOTIDE SEQUENCE [LARGE SCALE GENOMIC DNA]</scope>
    <source>
        <strain evidence="11 12">JCM 6396</strain>
    </source>
</reference>
<keyword evidence="10" id="KW-1003">Cell membrane</keyword>
<evidence type="ECO:0000256" key="1">
    <source>
        <dbReference type="ARBA" id="ARBA00003456"/>
    </source>
</evidence>
<sequence length="309" mass="34019">MAATLRELRGRIRSAGSIKKITKAQEMIATSRIAKAQARVEAARPYSTEITNMLTELASASALDHPLLVQRENPRRAAVLVVSSDRGLCGAYNANVLRQSEELFSLLREEGKEPVLYVIGRKALGYFNFRQRDVVESWTGFSERPTYEHAREIADTLVTTFMAGVDDEDDDAGADGVLGVDELHIVFTEFRSMLSQTVAARRIAPMEVEYVEDEAPSEGPQTLFSFEPDAETLFDELLPRYVATRVYAALLEAAASESASRRRAMKSATDNADDLIKSLTLAANRERQAQITQEISEIVGGANALADAK</sequence>
<dbReference type="HAMAP" id="MF_00815">
    <property type="entry name" value="ATP_synth_gamma_bact"/>
    <property type="match status" value="1"/>
</dbReference>
<evidence type="ECO:0000256" key="10">
    <source>
        <dbReference type="HAMAP-Rule" id="MF_00815"/>
    </source>
</evidence>
<dbReference type="InterPro" id="IPR000131">
    <property type="entry name" value="ATP_synth_F1_gsu"/>
</dbReference>
<dbReference type="SUPFAM" id="SSF52943">
    <property type="entry name" value="ATP synthase (F1-ATPase), gamma subunit"/>
    <property type="match status" value="1"/>
</dbReference>
<name>A0A7I7JW01_9MYCO</name>
<gene>
    <name evidence="10 11" type="primary">atpG</name>
    <name evidence="11" type="ORF">MDUV_03390</name>
</gene>
<proteinExistence type="inferred from homology"/>
<keyword evidence="5 10" id="KW-0375">Hydrogen ion transport</keyword>
<dbReference type="GO" id="GO:0005524">
    <property type="term" value="F:ATP binding"/>
    <property type="evidence" value="ECO:0007669"/>
    <property type="project" value="UniProtKB-UniRule"/>
</dbReference>
<evidence type="ECO:0000313" key="12">
    <source>
        <dbReference type="Proteomes" id="UP000467006"/>
    </source>
</evidence>
<dbReference type="OrthoDB" id="9812769at2"/>
<dbReference type="InterPro" id="IPR023632">
    <property type="entry name" value="ATP_synth_F1_gsu_CS"/>
</dbReference>
<evidence type="ECO:0000256" key="7">
    <source>
        <dbReference type="ARBA" id="ARBA00023136"/>
    </source>
</evidence>
<dbReference type="PANTHER" id="PTHR11693">
    <property type="entry name" value="ATP SYNTHASE GAMMA CHAIN"/>
    <property type="match status" value="1"/>
</dbReference>
<evidence type="ECO:0000256" key="8">
    <source>
        <dbReference type="ARBA" id="ARBA00023196"/>
    </source>
</evidence>
<keyword evidence="12" id="KW-1185">Reference proteome</keyword>
<dbReference type="InterPro" id="IPR035968">
    <property type="entry name" value="ATP_synth_F1_ATPase_gsu"/>
</dbReference>
<accession>A0A7I7JW01</accession>
<organism evidence="11 12">
    <name type="scientific">Mycolicibacterium duvalii</name>
    <dbReference type="NCBI Taxonomy" id="39688"/>
    <lineage>
        <taxon>Bacteria</taxon>
        <taxon>Bacillati</taxon>
        <taxon>Actinomycetota</taxon>
        <taxon>Actinomycetes</taxon>
        <taxon>Mycobacteriales</taxon>
        <taxon>Mycobacteriaceae</taxon>
        <taxon>Mycolicibacterium</taxon>
    </lineage>
</organism>
<evidence type="ECO:0000256" key="2">
    <source>
        <dbReference type="ARBA" id="ARBA00004170"/>
    </source>
</evidence>
<dbReference type="EMBL" id="AP022563">
    <property type="protein sequence ID" value="BBX15479.1"/>
    <property type="molecule type" value="Genomic_DNA"/>
</dbReference>
<keyword evidence="8 10" id="KW-0139">CF(1)</keyword>
<comment type="subunit">
    <text evidence="10">F-type ATPases have 2 components, CF(1) - the catalytic core - and CF(0) - the membrane proton channel. CF(1) has five subunits: alpha(3), beta(3), gamma(1), delta(1), epsilon(1). CF(0) has three main subunits: a, b and c.</text>
</comment>
<dbReference type="PROSITE" id="PS00153">
    <property type="entry name" value="ATPASE_GAMMA"/>
    <property type="match status" value="1"/>
</dbReference>
<dbReference type="GO" id="GO:0005886">
    <property type="term" value="C:plasma membrane"/>
    <property type="evidence" value="ECO:0007669"/>
    <property type="project" value="UniProtKB-SubCell"/>
</dbReference>
<evidence type="ECO:0000256" key="3">
    <source>
        <dbReference type="ARBA" id="ARBA00007681"/>
    </source>
</evidence>
<evidence type="ECO:0000256" key="4">
    <source>
        <dbReference type="ARBA" id="ARBA00022448"/>
    </source>
</evidence>
<dbReference type="GO" id="GO:0042777">
    <property type="term" value="P:proton motive force-driven plasma membrane ATP synthesis"/>
    <property type="evidence" value="ECO:0007669"/>
    <property type="project" value="UniProtKB-UniRule"/>
</dbReference>
<dbReference type="Proteomes" id="UP000467006">
    <property type="component" value="Chromosome"/>
</dbReference>
<keyword evidence="4 10" id="KW-0813">Transport</keyword>
<dbReference type="RefSeq" id="WP_098006190.1">
    <property type="nucleotide sequence ID" value="NZ_AP022563.1"/>
</dbReference>
<evidence type="ECO:0000256" key="6">
    <source>
        <dbReference type="ARBA" id="ARBA00023065"/>
    </source>
</evidence>
<evidence type="ECO:0000256" key="9">
    <source>
        <dbReference type="ARBA" id="ARBA00023310"/>
    </source>
</evidence>
<dbReference type="PANTHER" id="PTHR11693:SF22">
    <property type="entry name" value="ATP SYNTHASE SUBUNIT GAMMA, MITOCHONDRIAL"/>
    <property type="match status" value="1"/>
</dbReference>
<dbReference type="AlphaFoldDB" id="A0A7I7JW01"/>
<comment type="subcellular location">
    <subcellularLocation>
        <location evidence="10">Cell membrane</location>
        <topology evidence="10">Peripheral membrane protein</topology>
    </subcellularLocation>
    <subcellularLocation>
        <location evidence="2">Membrane</location>
        <topology evidence="2">Peripheral membrane protein</topology>
    </subcellularLocation>
</comment>
<dbReference type="NCBIfam" id="NF004145">
    <property type="entry name" value="PRK05621.1-2"/>
    <property type="match status" value="1"/>
</dbReference>
<evidence type="ECO:0000313" key="11">
    <source>
        <dbReference type="EMBL" id="BBX15479.1"/>
    </source>
</evidence>
<comment type="function">
    <text evidence="1 10">Produces ATP from ADP in the presence of a proton gradient across the membrane. The gamma chain is believed to be important in regulating ATPase activity and the flow of protons through the CF(0) complex.</text>
</comment>
<keyword evidence="9 10" id="KW-0066">ATP synthesis</keyword>
<dbReference type="Gene3D" id="3.40.1380.10">
    <property type="match status" value="1"/>
</dbReference>
<dbReference type="CDD" id="cd12151">
    <property type="entry name" value="F1-ATPase_gamma"/>
    <property type="match status" value="1"/>
</dbReference>
<comment type="similarity">
    <text evidence="3 10">Belongs to the ATPase gamma chain family.</text>
</comment>
<keyword evidence="7 10" id="KW-0472">Membrane</keyword>
<evidence type="ECO:0000256" key="5">
    <source>
        <dbReference type="ARBA" id="ARBA00022781"/>
    </source>
</evidence>
<keyword evidence="6 10" id="KW-0406">Ion transport</keyword>
<dbReference type="NCBIfam" id="TIGR01146">
    <property type="entry name" value="ATPsyn_F1gamma"/>
    <property type="match status" value="1"/>
</dbReference>